<dbReference type="Pfam" id="PF06021">
    <property type="entry name" value="Gly_acyl_tr_N"/>
    <property type="match status" value="1"/>
</dbReference>
<evidence type="ECO:0000256" key="1">
    <source>
        <dbReference type="ARBA" id="ARBA00022679"/>
    </source>
</evidence>
<evidence type="ECO:0000313" key="7">
    <source>
        <dbReference type="RefSeq" id="XP_060032228.1"/>
    </source>
</evidence>
<dbReference type="PANTHER" id="PTHR15298">
    <property type="entry name" value="L-COA N-ACYLTRANSFERASE-RELATED"/>
    <property type="match status" value="1"/>
</dbReference>
<gene>
    <name evidence="7" type="primary">GLYATL2</name>
</gene>
<dbReference type="SUPFAM" id="SSF55729">
    <property type="entry name" value="Acyl-CoA N-acyltransferases (Nat)"/>
    <property type="match status" value="1"/>
</dbReference>
<dbReference type="InterPro" id="IPR010313">
    <property type="entry name" value="Glycine_N-acyltransferase"/>
</dbReference>
<dbReference type="InterPro" id="IPR015938">
    <property type="entry name" value="Glycine_N-acyltransferase_N"/>
</dbReference>
<feature type="domain" description="Glycine N-acyltransferase N-terminal" evidence="4">
    <location>
        <begin position="1"/>
        <end position="203"/>
    </location>
</feature>
<accession>A0ABM3W6L8</accession>
<dbReference type="InterPro" id="IPR016181">
    <property type="entry name" value="Acyl_CoA_acyltransferase"/>
</dbReference>
<evidence type="ECO:0000256" key="3">
    <source>
        <dbReference type="RuleBase" id="RU368002"/>
    </source>
</evidence>
<reference evidence="7" key="1">
    <citation type="submission" date="2025-08" db="UniProtKB">
        <authorList>
            <consortium name="RefSeq"/>
        </authorList>
    </citation>
    <scope>IDENTIFICATION</scope>
</reference>
<dbReference type="GeneID" id="103110317"/>
<dbReference type="Gene3D" id="3.40.630.30">
    <property type="match status" value="1"/>
</dbReference>
<protein>
    <recommendedName>
        <fullName evidence="3">Glycine N-acyltransferase-like protein</fullName>
        <ecNumber evidence="3">2.3.1.-</ecNumber>
    </recommendedName>
</protein>
<keyword evidence="1 3" id="KW-0808">Transferase</keyword>
<comment type="similarity">
    <text evidence="3">Belongs to the glycine N-acyltransferase family.</text>
</comment>
<sequence>MIVLCESWKLQILYESLEKHIPESLKVYGTIFNIKEKNPFNLEVLVDAWPDYQIVITRPRKEEMKDDQDHYTNTYQIFTKTSNTLEEVLANPEVINWEQIFQIQGCQEIVDAAVRKIAASKSVQVDSTNTRLFPITVPPKFKMMSDDKTNCMEMINMVEESKKESFLNIFLDTFHAKLVNEQWDYGKNEKSLKYIKRCLQHFPGFGVLGPEGDPISWLVTEQSCELRMGYTVPKYRGRGNMWQIGYCVIKYLIQKKVPFYLHVAKDKERNHELLKSFGIEDSCDWYQWKCIPKKYC</sequence>
<evidence type="ECO:0000256" key="2">
    <source>
        <dbReference type="ARBA" id="ARBA00023315"/>
    </source>
</evidence>
<dbReference type="PANTHER" id="PTHR15298:SF4">
    <property type="entry name" value="GLYCINE N-ACYLTRANSFERASE-LIKE PROTEIN 2"/>
    <property type="match status" value="1"/>
</dbReference>
<keyword evidence="2 3" id="KW-0012">Acyltransferase</keyword>
<dbReference type="Proteomes" id="UP001652624">
    <property type="component" value="Chromosome 17"/>
</dbReference>
<dbReference type="Pfam" id="PF08444">
    <property type="entry name" value="Gly_acyl_tr_C"/>
    <property type="match status" value="1"/>
</dbReference>
<name>A0ABM3W6L8_ERIEU</name>
<proteinExistence type="inferred from homology"/>
<dbReference type="InterPro" id="IPR013652">
    <property type="entry name" value="Glycine_N-acyltransferase_C"/>
</dbReference>
<feature type="domain" description="Glycine N-acyltransferase C-terminal" evidence="5">
    <location>
        <begin position="205"/>
        <end position="292"/>
    </location>
</feature>
<evidence type="ECO:0000259" key="4">
    <source>
        <dbReference type="Pfam" id="PF06021"/>
    </source>
</evidence>
<dbReference type="RefSeq" id="XP_060032228.1">
    <property type="nucleotide sequence ID" value="XM_060176245.1"/>
</dbReference>
<organism evidence="6 7">
    <name type="scientific">Erinaceus europaeus</name>
    <name type="common">Western European hedgehog</name>
    <dbReference type="NCBI Taxonomy" id="9365"/>
    <lineage>
        <taxon>Eukaryota</taxon>
        <taxon>Metazoa</taxon>
        <taxon>Chordata</taxon>
        <taxon>Craniata</taxon>
        <taxon>Vertebrata</taxon>
        <taxon>Euteleostomi</taxon>
        <taxon>Mammalia</taxon>
        <taxon>Eutheria</taxon>
        <taxon>Laurasiatheria</taxon>
        <taxon>Eulipotyphla</taxon>
        <taxon>Erinaceidae</taxon>
        <taxon>Erinaceinae</taxon>
        <taxon>Erinaceus</taxon>
    </lineage>
</organism>
<evidence type="ECO:0000259" key="5">
    <source>
        <dbReference type="Pfam" id="PF08444"/>
    </source>
</evidence>
<evidence type="ECO:0000313" key="6">
    <source>
        <dbReference type="Proteomes" id="UP001652624"/>
    </source>
</evidence>
<keyword evidence="6" id="KW-1185">Reference proteome</keyword>
<dbReference type="EC" id="2.3.1.-" evidence="3"/>